<protein>
    <submittedName>
        <fullName evidence="1">Uncharacterized protein</fullName>
    </submittedName>
</protein>
<organism evidence="1 2">
    <name type="scientific">Vavraia culicis (isolate floridensis)</name>
    <name type="common">Microsporidian parasite</name>
    <dbReference type="NCBI Taxonomy" id="948595"/>
    <lineage>
        <taxon>Eukaryota</taxon>
        <taxon>Fungi</taxon>
        <taxon>Fungi incertae sedis</taxon>
        <taxon>Microsporidia</taxon>
        <taxon>Pleistophoridae</taxon>
        <taxon>Vavraia</taxon>
    </lineage>
</organism>
<dbReference type="HOGENOM" id="CLU_2298533_0_0_1"/>
<name>L2GS57_VAVCU</name>
<proteinExistence type="predicted"/>
<gene>
    <name evidence="1" type="ORF">VCUG_02611</name>
</gene>
<keyword evidence="2" id="KW-1185">Reference proteome</keyword>
<dbReference type="InParanoid" id="L2GS57"/>
<accession>L2GS57</accession>
<dbReference type="RefSeq" id="XP_008075620.1">
    <property type="nucleotide sequence ID" value="XM_008077429.1"/>
</dbReference>
<sequence length="101" mass="11067">TYFYFLVHFVNSADGSNAFYACTPSLHVTPAHSSITFVKKCLGAVGSAVNHYIPVKCCCPPIFLFLCLGPRFLSSGSCSSSKSYFNDPYNFTSTFVSWHAS</sequence>
<dbReference type="Proteomes" id="UP000011081">
    <property type="component" value="Unassembled WGS sequence"/>
</dbReference>
<dbReference type="GeneID" id="19880472"/>
<feature type="non-terminal residue" evidence="1">
    <location>
        <position position="1"/>
    </location>
</feature>
<evidence type="ECO:0000313" key="2">
    <source>
        <dbReference type="Proteomes" id="UP000011081"/>
    </source>
</evidence>
<dbReference type="EMBL" id="GL877486">
    <property type="protein sequence ID" value="ELA45905.1"/>
    <property type="molecule type" value="Genomic_DNA"/>
</dbReference>
<evidence type="ECO:0000313" key="1">
    <source>
        <dbReference type="EMBL" id="ELA45905.1"/>
    </source>
</evidence>
<dbReference type="VEuPathDB" id="MicrosporidiaDB:VCUG_02611"/>
<dbReference type="AlphaFoldDB" id="L2GS57"/>
<reference evidence="2" key="1">
    <citation type="submission" date="2011-03" db="EMBL/GenBank/DDBJ databases">
        <title>The genome sequence of Vavraia culicis strain floridensis.</title>
        <authorList>
            <consortium name="The Broad Institute Genome Sequencing Platform"/>
            <person name="Cuomo C."/>
            <person name="Becnel J."/>
            <person name="Sanscrainte N."/>
            <person name="Young S.K."/>
            <person name="Zeng Q."/>
            <person name="Gargeya S."/>
            <person name="Fitzgerald M."/>
            <person name="Haas B."/>
            <person name="Abouelleil A."/>
            <person name="Alvarado L."/>
            <person name="Arachchi H.M."/>
            <person name="Berlin A."/>
            <person name="Chapman S.B."/>
            <person name="Gearin G."/>
            <person name="Goldberg J."/>
            <person name="Griggs A."/>
            <person name="Gujja S."/>
            <person name="Hansen M."/>
            <person name="Heiman D."/>
            <person name="Howarth C."/>
            <person name="Larimer J."/>
            <person name="Lui A."/>
            <person name="MacDonald P.J.P."/>
            <person name="McCowen C."/>
            <person name="Montmayeur A."/>
            <person name="Murphy C."/>
            <person name="Neiman D."/>
            <person name="Pearson M."/>
            <person name="Priest M."/>
            <person name="Roberts A."/>
            <person name="Saif S."/>
            <person name="Shea T."/>
            <person name="Sisk P."/>
            <person name="Stolte C."/>
            <person name="Sykes S."/>
            <person name="Wortman J."/>
            <person name="Nusbaum C."/>
            <person name="Birren B."/>
        </authorList>
    </citation>
    <scope>NUCLEOTIDE SEQUENCE [LARGE SCALE GENOMIC DNA]</scope>
    <source>
        <strain evidence="2">floridensis</strain>
    </source>
</reference>